<dbReference type="InterPro" id="IPR037004">
    <property type="entry name" value="Exonuc_VII_ssu_sf"/>
</dbReference>
<organism evidence="4">
    <name type="scientific">marine sediment metagenome</name>
    <dbReference type="NCBI Taxonomy" id="412755"/>
    <lineage>
        <taxon>unclassified sequences</taxon>
        <taxon>metagenomes</taxon>
        <taxon>ecological metagenomes</taxon>
    </lineage>
</organism>
<dbReference type="InterPro" id="IPR003761">
    <property type="entry name" value="Exonuc_VII_S"/>
</dbReference>
<gene>
    <name evidence="4" type="ORF">S03H2_48743</name>
</gene>
<comment type="caution">
    <text evidence="4">The sequence shown here is derived from an EMBL/GenBank/DDBJ whole genome shotgun (WGS) entry which is preliminary data.</text>
</comment>
<dbReference type="EMBL" id="BARU01030752">
    <property type="protein sequence ID" value="GAH66838.1"/>
    <property type="molecule type" value="Genomic_DNA"/>
</dbReference>
<evidence type="ECO:0000256" key="1">
    <source>
        <dbReference type="ARBA" id="ARBA00022490"/>
    </source>
</evidence>
<dbReference type="GO" id="GO:0009318">
    <property type="term" value="C:exodeoxyribonuclease VII complex"/>
    <property type="evidence" value="ECO:0007669"/>
    <property type="project" value="InterPro"/>
</dbReference>
<proteinExistence type="inferred from homology"/>
<keyword evidence="1" id="KW-0963">Cytoplasm</keyword>
<dbReference type="GO" id="GO:0006308">
    <property type="term" value="P:DNA catabolic process"/>
    <property type="evidence" value="ECO:0007669"/>
    <property type="project" value="InterPro"/>
</dbReference>
<dbReference type="GO" id="GO:0005829">
    <property type="term" value="C:cytosol"/>
    <property type="evidence" value="ECO:0007669"/>
    <property type="project" value="TreeGrafter"/>
</dbReference>
<sequence>MKEKELSFESALKRLEEIVTSLEKGDVSLEDAINLFEEGIQTAEVCKKKLESAEKRIKELIKNSDGTFSLSNFHFEVK</sequence>
<evidence type="ECO:0000313" key="4">
    <source>
        <dbReference type="EMBL" id="GAH66838.1"/>
    </source>
</evidence>
<dbReference type="PIRSF" id="PIRSF006488">
    <property type="entry name" value="Exonuc_VII_S"/>
    <property type="match status" value="1"/>
</dbReference>
<reference evidence="4" key="1">
    <citation type="journal article" date="2014" name="Front. Microbiol.">
        <title>High frequency of phylogenetically diverse reductive dehalogenase-homologous genes in deep subseafloor sedimentary metagenomes.</title>
        <authorList>
            <person name="Kawai M."/>
            <person name="Futagami T."/>
            <person name="Toyoda A."/>
            <person name="Takaki Y."/>
            <person name="Nishi S."/>
            <person name="Hori S."/>
            <person name="Arai W."/>
            <person name="Tsubouchi T."/>
            <person name="Morono Y."/>
            <person name="Uchiyama I."/>
            <person name="Ito T."/>
            <person name="Fujiyama A."/>
            <person name="Inagaki F."/>
            <person name="Takami H."/>
        </authorList>
    </citation>
    <scope>NUCLEOTIDE SEQUENCE</scope>
    <source>
        <strain evidence="4">Expedition CK06-06</strain>
    </source>
</reference>
<dbReference type="SUPFAM" id="SSF116842">
    <property type="entry name" value="XseB-like"/>
    <property type="match status" value="1"/>
</dbReference>
<keyword evidence="2" id="KW-0540">Nuclease</keyword>
<keyword evidence="3" id="KW-0378">Hydrolase</keyword>
<evidence type="ECO:0000256" key="3">
    <source>
        <dbReference type="ARBA" id="ARBA00022801"/>
    </source>
</evidence>
<protein>
    <submittedName>
        <fullName evidence="4">Uncharacterized protein</fullName>
    </submittedName>
</protein>
<dbReference type="Pfam" id="PF02609">
    <property type="entry name" value="Exonuc_VII_S"/>
    <property type="match status" value="1"/>
</dbReference>
<accession>X1JAP7</accession>
<dbReference type="AlphaFoldDB" id="X1JAP7"/>
<dbReference type="Gene3D" id="1.10.287.1040">
    <property type="entry name" value="Exonuclease VII, small subunit"/>
    <property type="match status" value="1"/>
</dbReference>
<name>X1JAP7_9ZZZZ</name>
<dbReference type="PANTHER" id="PTHR34137:SF1">
    <property type="entry name" value="EXODEOXYRIBONUCLEASE 7 SMALL SUBUNIT"/>
    <property type="match status" value="1"/>
</dbReference>
<dbReference type="PANTHER" id="PTHR34137">
    <property type="entry name" value="EXODEOXYRIBONUCLEASE 7 SMALL SUBUNIT"/>
    <property type="match status" value="1"/>
</dbReference>
<dbReference type="HAMAP" id="MF_00337">
    <property type="entry name" value="Exonuc_7_S"/>
    <property type="match status" value="1"/>
</dbReference>
<dbReference type="NCBIfam" id="NF002140">
    <property type="entry name" value="PRK00977.1-4"/>
    <property type="match status" value="1"/>
</dbReference>
<dbReference type="GO" id="GO:0008855">
    <property type="term" value="F:exodeoxyribonuclease VII activity"/>
    <property type="evidence" value="ECO:0007669"/>
    <property type="project" value="InterPro"/>
</dbReference>
<dbReference type="NCBIfam" id="NF002139">
    <property type="entry name" value="PRK00977.1-3"/>
    <property type="match status" value="1"/>
</dbReference>
<evidence type="ECO:0000256" key="2">
    <source>
        <dbReference type="ARBA" id="ARBA00022722"/>
    </source>
</evidence>
<dbReference type="NCBIfam" id="TIGR01280">
    <property type="entry name" value="xseB"/>
    <property type="match status" value="1"/>
</dbReference>